<reference evidence="1" key="1">
    <citation type="submission" date="2022-10" db="EMBL/GenBank/DDBJ databases">
        <title>Culturing micro-colonial fungi from biological soil crusts in the Mojave desert and describing Neophaeococcomyces mojavensis, and introducing the new genera and species Taxawa tesnikishii.</title>
        <authorList>
            <person name="Kurbessoian T."/>
            <person name="Stajich J.E."/>
        </authorList>
    </citation>
    <scope>NUCLEOTIDE SEQUENCE</scope>
    <source>
        <strain evidence="1">JES_112</strain>
    </source>
</reference>
<comment type="caution">
    <text evidence="1">The sequence shown here is derived from an EMBL/GenBank/DDBJ whole genome shotgun (WGS) entry which is preliminary data.</text>
</comment>
<sequence>MTQRASSFTFAASSTLLPVTRNEDDALNTQLNSLLPSASDSAEANNAFRFSFQPDIPITSIEHARLSHDPDVSDRSQQFRPRTPSFTITPSVSDSDFSSTQIRPRTPSLTVTPSGSKSDLSSTRRILTPKSRTRSPTPVSERLDDRSANLSPEQSSGPCRDSSTPVIDQIDDSLANLSLDQSSVPYRDSPTPSTIRRASRELRHETGYFDSSIRPSYPDAPVDDLSANDGILSSPKTKLLSPESEVTPKAHRRRSSASQHHASSPGDNSPHNVADEEPPKARFHEPEFQAAISAAEKVVQKLVAVLQSSPLHTDQESSLASLYSQANALRQFQHSGTRVVGLVGDSGVGKSSLINCLLDVRGLAQTGGSGSACTCVVTEYCYSEAETFVIEPEYFSSLELRTQLTGLLKSYRKYHKEPLGKDGDAEAFETVKKQAKLAEDMFRSAFKTYIGQDISFLLEDTESVVCNKLLSWAAQSGLDLPEDCQRSVKRQEFKNVGQCSAALRKLSSDSNEEHTNSIWPFIRKIKVYLRSEILRNGLVLADLPGLRDLNTARVYVTETYLLHCDEIFAICSINRAQSDASVAEIFDLAVRANLPKIRIVCTRSEEVKAEEAINNFPEPARTTVGQLSDKIDKLEAQLEELEAEKRDLGFYTTDNYEDDDEDDKKQRHRFDSDINRKTKDIQRQKFLLQSYMMRTRNDRVSTGLIQLYSCDAVFCVSNQDYKDYRKKPKKESLPYLERSQILKLRKHCLSLVAESQLQCATNYVKNAVPALLHSVEIWIQAGSPGADAESKKILRDTLDTMTQKLNSLHGPANVLRLSQGLQSQFFEQVLPIMMRSTTQWQAAALEASREWSGWHHSTYSAFCSNFGKHSTGKVGRRFWNAEAITVMVKDMSHILTRAYECINQSGQNVVFKQVKRVFDQAVDLGASHKQLSILQASLDHRRHLLQYDMCEALESFNTGLQTLRNQTFSGIRSSFIGQALEPAYNAARSEYGSGSDRRRKGIIERAFGAAQPWSHLRKRLREQIVALTTDLEQQFLSIVERHLAVIEEDVKVLRDENAAVESECDPQFSAMLQREVIETRRELEKCVSIAFPQS</sequence>
<keyword evidence="2" id="KW-1185">Reference proteome</keyword>
<gene>
    <name evidence="1" type="ORF">H2198_001992</name>
</gene>
<name>A0ACC3AGD8_9EURO</name>
<evidence type="ECO:0000313" key="2">
    <source>
        <dbReference type="Proteomes" id="UP001172386"/>
    </source>
</evidence>
<proteinExistence type="predicted"/>
<accession>A0ACC3AGD8</accession>
<dbReference type="Proteomes" id="UP001172386">
    <property type="component" value="Unassembled WGS sequence"/>
</dbReference>
<protein>
    <submittedName>
        <fullName evidence="1">Uncharacterized protein</fullName>
    </submittedName>
</protein>
<evidence type="ECO:0000313" key="1">
    <source>
        <dbReference type="EMBL" id="KAJ9661424.1"/>
    </source>
</evidence>
<dbReference type="EMBL" id="JAPDRQ010000023">
    <property type="protein sequence ID" value="KAJ9661424.1"/>
    <property type="molecule type" value="Genomic_DNA"/>
</dbReference>
<organism evidence="1 2">
    <name type="scientific">Neophaeococcomyces mojaviensis</name>
    <dbReference type="NCBI Taxonomy" id="3383035"/>
    <lineage>
        <taxon>Eukaryota</taxon>
        <taxon>Fungi</taxon>
        <taxon>Dikarya</taxon>
        <taxon>Ascomycota</taxon>
        <taxon>Pezizomycotina</taxon>
        <taxon>Eurotiomycetes</taxon>
        <taxon>Chaetothyriomycetidae</taxon>
        <taxon>Chaetothyriales</taxon>
        <taxon>Chaetothyriales incertae sedis</taxon>
        <taxon>Neophaeococcomyces</taxon>
    </lineage>
</organism>